<proteinExistence type="predicted"/>
<name>A0ABD1E3T6_HYPHA</name>
<dbReference type="EMBL" id="JBDJPC010000012">
    <property type="protein sequence ID" value="KAL1489351.1"/>
    <property type="molecule type" value="Genomic_DNA"/>
</dbReference>
<evidence type="ECO:0000313" key="2">
    <source>
        <dbReference type="EMBL" id="KAL1489351.1"/>
    </source>
</evidence>
<feature type="compositionally biased region" description="Polar residues" evidence="1">
    <location>
        <begin position="88"/>
        <end position="98"/>
    </location>
</feature>
<keyword evidence="3" id="KW-1185">Reference proteome</keyword>
<evidence type="ECO:0000313" key="3">
    <source>
        <dbReference type="Proteomes" id="UP001566132"/>
    </source>
</evidence>
<feature type="compositionally biased region" description="Acidic residues" evidence="1">
    <location>
        <begin position="65"/>
        <end position="85"/>
    </location>
</feature>
<evidence type="ECO:0000256" key="1">
    <source>
        <dbReference type="SAM" id="MobiDB-lite"/>
    </source>
</evidence>
<comment type="caution">
    <text evidence="2">The sequence shown here is derived from an EMBL/GenBank/DDBJ whole genome shotgun (WGS) entry which is preliminary data.</text>
</comment>
<dbReference type="Proteomes" id="UP001566132">
    <property type="component" value="Unassembled WGS sequence"/>
</dbReference>
<reference evidence="2 3" key="1">
    <citation type="submission" date="2024-05" db="EMBL/GenBank/DDBJ databases">
        <title>Genetic variation in Jamaican populations of the coffee berry borer (Hypothenemus hampei).</title>
        <authorList>
            <person name="Errbii M."/>
            <person name="Myrie A."/>
        </authorList>
    </citation>
    <scope>NUCLEOTIDE SEQUENCE [LARGE SCALE GENOMIC DNA]</scope>
    <source>
        <strain evidence="2">JA-Hopewell-2020-01-JO</strain>
        <tissue evidence="2">Whole body</tissue>
    </source>
</reference>
<feature type="compositionally biased region" description="Acidic residues" evidence="1">
    <location>
        <begin position="31"/>
        <end position="45"/>
    </location>
</feature>
<gene>
    <name evidence="2" type="ORF">ABEB36_014264</name>
</gene>
<accession>A0ABD1E3T6</accession>
<organism evidence="2 3">
    <name type="scientific">Hypothenemus hampei</name>
    <name type="common">Coffee berry borer</name>
    <dbReference type="NCBI Taxonomy" id="57062"/>
    <lineage>
        <taxon>Eukaryota</taxon>
        <taxon>Metazoa</taxon>
        <taxon>Ecdysozoa</taxon>
        <taxon>Arthropoda</taxon>
        <taxon>Hexapoda</taxon>
        <taxon>Insecta</taxon>
        <taxon>Pterygota</taxon>
        <taxon>Neoptera</taxon>
        <taxon>Endopterygota</taxon>
        <taxon>Coleoptera</taxon>
        <taxon>Polyphaga</taxon>
        <taxon>Cucujiformia</taxon>
        <taxon>Curculionidae</taxon>
        <taxon>Scolytinae</taxon>
        <taxon>Hypothenemus</taxon>
    </lineage>
</organism>
<sequence>MEEELSRSEFARLNRAQREEYLRTLLGSYDEQSEVEDDSDDEDWLPNEALTEMEPSDGGATSESAQDDEESDSESDENDIEEEELSLTKCTSATRDTSTIQEALTKTISTYIAKDKTI</sequence>
<dbReference type="AlphaFoldDB" id="A0ABD1E3T6"/>
<protein>
    <submittedName>
        <fullName evidence="2">Uncharacterized protein</fullName>
    </submittedName>
</protein>
<feature type="region of interest" description="Disordered" evidence="1">
    <location>
        <begin position="28"/>
        <end position="98"/>
    </location>
</feature>